<evidence type="ECO:0000313" key="1">
    <source>
        <dbReference type="EMBL" id="DBA51660.1"/>
    </source>
</evidence>
<organism evidence="1">
    <name type="scientific">Nitrosopumilaceae spindle-shaped virus</name>
    <dbReference type="NCBI Taxonomy" id="3065433"/>
    <lineage>
        <taxon>Viruses</taxon>
    </lineage>
</organism>
<dbReference type="EMBL" id="BK067782">
    <property type="protein sequence ID" value="DBA51660.1"/>
    <property type="molecule type" value="Genomic_DNA"/>
</dbReference>
<reference evidence="1" key="1">
    <citation type="journal article" date="2024" name="Environ. Microbiol. Rep.">
        <title>Hiding in plain sight: The discovery of complete genomes of 11 hypothetical spindle-shaped viruses that putatively infect mesophilic ammonia-oxidizing archaea.</title>
        <authorList>
            <person name="Ni Y."/>
            <person name="Xu T."/>
            <person name="Yan S."/>
            <person name="Chen L."/>
            <person name="Wang Y."/>
        </authorList>
    </citation>
    <scope>NUCLEOTIDE SEQUENCE</scope>
    <source>
        <strain evidence="1">NMP1</strain>
    </source>
</reference>
<proteinExistence type="predicted"/>
<name>A0AAT9J949_9VIRU</name>
<protein>
    <submittedName>
        <fullName evidence="1">ORF13</fullName>
    </submittedName>
</protein>
<reference evidence="1" key="2">
    <citation type="submission" date="2024-03" db="EMBL/GenBank/DDBJ databases">
        <authorList>
            <person name="Ni Y."/>
            <person name="Xu T."/>
            <person name="Yan S."/>
            <person name="Chen L."/>
            <person name="Wang Y."/>
        </authorList>
    </citation>
    <scope>NUCLEOTIDE SEQUENCE</scope>
    <source>
        <strain evidence="1">NMP1</strain>
    </source>
</reference>
<sequence length="34" mass="3991">MCYTQFRMSQVLDSDNSILFSKESDQQDEDEEDG</sequence>
<accession>A0AAT9J949</accession>